<dbReference type="EMBL" id="JADEVV010000052">
    <property type="protein sequence ID" value="MBE9255176.1"/>
    <property type="molecule type" value="Genomic_DNA"/>
</dbReference>
<keyword evidence="3" id="KW-1185">Reference proteome</keyword>
<dbReference type="CDD" id="cd04301">
    <property type="entry name" value="NAT_SF"/>
    <property type="match status" value="1"/>
</dbReference>
<dbReference type="InterPro" id="IPR000182">
    <property type="entry name" value="GNAT_dom"/>
</dbReference>
<dbReference type="RefSeq" id="WP_194020603.1">
    <property type="nucleotide sequence ID" value="NZ_JADEVV010000052.1"/>
</dbReference>
<sequence length="156" mass="17942">MEINWSWQQFSDISGEEMHAMLALRQDVFVVEQRCLYLDPDQLDKQSWHLFGRTKDQKLVAYARLNFPNTRYPEPSFGRVLTSKAIRGMGAGKKIVEACIQKSLQEYPNSDVRISAQAHLTKFYAEFGFTKIGDPYDDHGIEHIGMILRVSKPMGD</sequence>
<comment type="caution">
    <text evidence="2">The sequence shown here is derived from an EMBL/GenBank/DDBJ whole genome shotgun (WGS) entry which is preliminary data.</text>
</comment>
<dbReference type="PROSITE" id="PS51186">
    <property type="entry name" value="GNAT"/>
    <property type="match status" value="1"/>
</dbReference>
<organism evidence="2 3">
    <name type="scientific">Synechocystis salina LEGE 00031</name>
    <dbReference type="NCBI Taxonomy" id="1828736"/>
    <lineage>
        <taxon>Bacteria</taxon>
        <taxon>Bacillati</taxon>
        <taxon>Cyanobacteriota</taxon>
        <taxon>Cyanophyceae</taxon>
        <taxon>Synechococcales</taxon>
        <taxon>Merismopediaceae</taxon>
        <taxon>Synechocystis</taxon>
    </lineage>
</organism>
<protein>
    <submittedName>
        <fullName evidence="2">GNAT family N-acetyltransferase</fullName>
    </submittedName>
</protein>
<gene>
    <name evidence="2" type="ORF">IQ217_15280</name>
</gene>
<reference evidence="2 3" key="1">
    <citation type="submission" date="2020-10" db="EMBL/GenBank/DDBJ databases">
        <authorList>
            <person name="Castelo-Branco R."/>
            <person name="Eusebio N."/>
            <person name="Adriana R."/>
            <person name="Vieira A."/>
            <person name="Brugerolle De Fraissinette N."/>
            <person name="Rezende De Castro R."/>
            <person name="Schneider M.P."/>
            <person name="Vasconcelos V."/>
            <person name="Leao P.N."/>
        </authorList>
    </citation>
    <scope>NUCLEOTIDE SEQUENCE [LARGE SCALE GENOMIC DNA]</scope>
    <source>
        <strain evidence="2 3">LEGE 00031</strain>
    </source>
</reference>
<evidence type="ECO:0000313" key="2">
    <source>
        <dbReference type="EMBL" id="MBE9255176.1"/>
    </source>
</evidence>
<dbReference type="Gene3D" id="3.40.630.30">
    <property type="match status" value="1"/>
</dbReference>
<evidence type="ECO:0000259" key="1">
    <source>
        <dbReference type="PROSITE" id="PS51186"/>
    </source>
</evidence>
<dbReference type="Proteomes" id="UP000658720">
    <property type="component" value="Unassembled WGS sequence"/>
</dbReference>
<evidence type="ECO:0000313" key="3">
    <source>
        <dbReference type="Proteomes" id="UP000658720"/>
    </source>
</evidence>
<proteinExistence type="predicted"/>
<dbReference type="InterPro" id="IPR016181">
    <property type="entry name" value="Acyl_CoA_acyltransferase"/>
</dbReference>
<feature type="domain" description="N-acetyltransferase" evidence="1">
    <location>
        <begin position="8"/>
        <end position="151"/>
    </location>
</feature>
<name>A0ABR9VVW2_9SYNC</name>
<dbReference type="SUPFAM" id="SSF55729">
    <property type="entry name" value="Acyl-CoA N-acyltransferases (Nat)"/>
    <property type="match status" value="1"/>
</dbReference>
<accession>A0ABR9VVW2</accession>
<dbReference type="Pfam" id="PF13673">
    <property type="entry name" value="Acetyltransf_10"/>
    <property type="match status" value="1"/>
</dbReference>